<organism evidence="2 3">
    <name type="scientific">Purpureocillium lilacinum</name>
    <name type="common">Paecilomyces lilacinus</name>
    <dbReference type="NCBI Taxonomy" id="33203"/>
    <lineage>
        <taxon>Eukaryota</taxon>
        <taxon>Fungi</taxon>
        <taxon>Dikarya</taxon>
        <taxon>Ascomycota</taxon>
        <taxon>Pezizomycotina</taxon>
        <taxon>Sordariomycetes</taxon>
        <taxon>Hypocreomycetidae</taxon>
        <taxon>Hypocreales</taxon>
        <taxon>Ophiocordycipitaceae</taxon>
        <taxon>Purpureocillium</taxon>
    </lineage>
</organism>
<dbReference type="EMBL" id="JAWRVI010000409">
    <property type="protein sequence ID" value="KAK4065928.1"/>
    <property type="molecule type" value="Genomic_DNA"/>
</dbReference>
<evidence type="ECO:0000313" key="3">
    <source>
        <dbReference type="Proteomes" id="UP001287286"/>
    </source>
</evidence>
<feature type="region of interest" description="Disordered" evidence="1">
    <location>
        <begin position="95"/>
        <end position="125"/>
    </location>
</feature>
<proteinExistence type="predicted"/>
<evidence type="ECO:0000313" key="2">
    <source>
        <dbReference type="EMBL" id="KAK4065928.1"/>
    </source>
</evidence>
<reference evidence="2 3" key="1">
    <citation type="journal article" date="2024" name="Microbiol. Resour. Announc.">
        <title>Genome annotations for the ascomycete fungi Trichoderma harzianum, Trichoderma aggressivum, and Purpureocillium lilacinum.</title>
        <authorList>
            <person name="Beijen E.P.W."/>
            <person name="Ohm R.A."/>
        </authorList>
    </citation>
    <scope>NUCLEOTIDE SEQUENCE [LARGE SCALE GENOMIC DNA]</scope>
    <source>
        <strain evidence="2 3">CBS 150709</strain>
    </source>
</reference>
<feature type="region of interest" description="Disordered" evidence="1">
    <location>
        <begin position="55"/>
        <end position="81"/>
    </location>
</feature>
<evidence type="ECO:0000256" key="1">
    <source>
        <dbReference type="SAM" id="MobiDB-lite"/>
    </source>
</evidence>
<accession>A0ABR0BCI6</accession>
<gene>
    <name evidence="2" type="ORF">Purlil1_14012</name>
</gene>
<feature type="compositionally biased region" description="Polar residues" evidence="1">
    <location>
        <begin position="116"/>
        <end position="125"/>
    </location>
</feature>
<protein>
    <submittedName>
        <fullName evidence="2">Uncharacterized protein</fullName>
    </submittedName>
</protein>
<comment type="caution">
    <text evidence="2">The sequence shown here is derived from an EMBL/GenBank/DDBJ whole genome shotgun (WGS) entry which is preliminary data.</text>
</comment>
<dbReference type="Proteomes" id="UP001287286">
    <property type="component" value="Unassembled WGS sequence"/>
</dbReference>
<sequence length="180" mass="20198">MDWRHPAAERGQNCLAASCCKTRPELDKAVGLTGGIPQETQPELDEIVASLAASRRKRGQNWTSSGADWRQPAAKRGQNWTKQWGLAASRMEWRHPEQNEARSGRSSGADWRHPAQQRSQNWTKQSGRECELVDDWLYKTWHKAASVVSSSRGQLFWSPPRVAIGLVATAWKILQVGGIL</sequence>
<keyword evidence="3" id="KW-1185">Reference proteome</keyword>
<name>A0ABR0BCI6_PURLI</name>